<comment type="caution">
    <text evidence="5">The sequence shown here is derived from an EMBL/GenBank/DDBJ whole genome shotgun (WGS) entry which is preliminary data.</text>
</comment>
<keyword evidence="3" id="KW-0175">Coiled coil</keyword>
<dbReference type="InterPro" id="IPR004910">
    <property type="entry name" value="Yippee/Mis18/Cereblon"/>
</dbReference>
<keyword evidence="2" id="KW-0862">Zinc</keyword>
<proteinExistence type="predicted"/>
<evidence type="ECO:0000256" key="3">
    <source>
        <dbReference type="SAM" id="Coils"/>
    </source>
</evidence>
<keyword evidence="6" id="KW-1185">Reference proteome</keyword>
<dbReference type="OrthoDB" id="74210at2759"/>
<evidence type="ECO:0000256" key="2">
    <source>
        <dbReference type="ARBA" id="ARBA00022833"/>
    </source>
</evidence>
<protein>
    <recommendedName>
        <fullName evidence="4">Mis18 domain-containing protein</fullName>
    </recommendedName>
</protein>
<dbReference type="GO" id="GO:0046872">
    <property type="term" value="F:metal ion binding"/>
    <property type="evidence" value="ECO:0007669"/>
    <property type="project" value="UniProtKB-KW"/>
</dbReference>
<evidence type="ECO:0000313" key="6">
    <source>
        <dbReference type="Proteomes" id="UP000245609"/>
    </source>
</evidence>
<dbReference type="InterPro" id="IPR034752">
    <property type="entry name" value="Mis18"/>
</dbReference>
<dbReference type="Pfam" id="PF03226">
    <property type="entry name" value="Yippee-Mis18"/>
    <property type="match status" value="1"/>
</dbReference>
<keyword evidence="1" id="KW-0479">Metal-binding</keyword>
<dbReference type="EMBL" id="MBFS01000230">
    <property type="protein sequence ID" value="PVV03473.1"/>
    <property type="molecule type" value="Genomic_DNA"/>
</dbReference>
<sequence length="200" mass="22535">MNLKNNSLYKPTPRQAGEFPHFHSPSRNNVGQGAINNFDENNLTSSQQLANSAFLQNTSQENVQIAVFMCANCKAVISDTFAYVSINRDLDLLILSDVTDFVIVGNQTFVETEGEFKGSSDLGLKYISTSTALDSLREYLCIKLDKVTITNSRPLEQNSEIMDLKDELNKTQESMIKLAERLLSLEQDFERLELKLDKNN</sequence>
<organism evidence="5 6">
    <name type="scientific">Smittium megazygosporum</name>
    <dbReference type="NCBI Taxonomy" id="133381"/>
    <lineage>
        <taxon>Eukaryota</taxon>
        <taxon>Fungi</taxon>
        <taxon>Fungi incertae sedis</taxon>
        <taxon>Zoopagomycota</taxon>
        <taxon>Kickxellomycotina</taxon>
        <taxon>Harpellomycetes</taxon>
        <taxon>Harpellales</taxon>
        <taxon>Legeriomycetaceae</taxon>
        <taxon>Smittium</taxon>
    </lineage>
</organism>
<reference evidence="5 6" key="1">
    <citation type="journal article" date="2018" name="MBio">
        <title>Comparative Genomics Reveals the Core Gene Toolbox for the Fungus-Insect Symbiosis.</title>
        <authorList>
            <person name="Wang Y."/>
            <person name="Stata M."/>
            <person name="Wang W."/>
            <person name="Stajich J.E."/>
            <person name="White M.M."/>
            <person name="Moncalvo J.M."/>
        </authorList>
    </citation>
    <scope>NUCLEOTIDE SEQUENCE [LARGE SCALE GENOMIC DNA]</scope>
    <source>
        <strain evidence="5 6">SC-DP-2</strain>
    </source>
</reference>
<accession>A0A2T9ZFV5</accession>
<dbReference type="STRING" id="133381.A0A2T9ZFV5"/>
<name>A0A2T9ZFV5_9FUNG</name>
<dbReference type="AlphaFoldDB" id="A0A2T9ZFV5"/>
<evidence type="ECO:0000313" key="5">
    <source>
        <dbReference type="EMBL" id="PVV03473.1"/>
    </source>
</evidence>
<dbReference type="PROSITE" id="PS51793">
    <property type="entry name" value="MIS18"/>
    <property type="match status" value="1"/>
</dbReference>
<gene>
    <name evidence="5" type="ORF">BB560_002050</name>
</gene>
<dbReference type="Proteomes" id="UP000245609">
    <property type="component" value="Unassembled WGS sequence"/>
</dbReference>
<evidence type="ECO:0000259" key="4">
    <source>
        <dbReference type="PROSITE" id="PS51793"/>
    </source>
</evidence>
<feature type="coiled-coil region" evidence="3">
    <location>
        <begin position="161"/>
        <end position="195"/>
    </location>
</feature>
<feature type="domain" description="Mis18" evidence="4">
    <location>
        <begin position="65"/>
        <end position="152"/>
    </location>
</feature>
<evidence type="ECO:0000256" key="1">
    <source>
        <dbReference type="ARBA" id="ARBA00022723"/>
    </source>
</evidence>